<feature type="non-terminal residue" evidence="3">
    <location>
        <position position="206"/>
    </location>
</feature>
<dbReference type="Gene3D" id="4.10.60.10">
    <property type="entry name" value="Zinc finger, CCHC-type"/>
    <property type="match status" value="1"/>
</dbReference>
<dbReference type="AlphaFoldDB" id="E2BNM2"/>
<accession>E2BNM2</accession>
<evidence type="ECO:0000313" key="4">
    <source>
        <dbReference type="Proteomes" id="UP000008237"/>
    </source>
</evidence>
<dbReference type="GO" id="GO:0008270">
    <property type="term" value="F:zinc ion binding"/>
    <property type="evidence" value="ECO:0007669"/>
    <property type="project" value="UniProtKB-KW"/>
</dbReference>
<keyword evidence="1" id="KW-0862">Zinc</keyword>
<gene>
    <name evidence="3" type="ORF">EAI_11101</name>
</gene>
<proteinExistence type="predicted"/>
<dbReference type="InParanoid" id="E2BNM2"/>
<dbReference type="PROSITE" id="PS50158">
    <property type="entry name" value="ZF_CCHC"/>
    <property type="match status" value="1"/>
</dbReference>
<dbReference type="OMA" id="HANDIHK"/>
<feature type="domain" description="CCHC-type" evidence="2">
    <location>
        <begin position="135"/>
        <end position="149"/>
    </location>
</feature>
<dbReference type="EMBL" id="GL449426">
    <property type="protein sequence ID" value="EFN82708.1"/>
    <property type="molecule type" value="Genomic_DNA"/>
</dbReference>
<dbReference type="Proteomes" id="UP000008237">
    <property type="component" value="Unassembled WGS sequence"/>
</dbReference>
<sequence>TVGLKVDKMIPGRNGSVRIVAASEEIDKIKNSAALNGTGLVAGQFDKMNPRLIVRGVPANMDRTTFVQCLVKQNLDDTNEDDVKVIYWFPIIDRKSTSVIIEVSPDLRKRLLSRDRVYLDWSSCNITDYVRITQCFRCLSVGHIAKDCRAREDVCGHCGDSHESRSCKDRAKPKCHNCTLARCSSVDHSAFDSRRCPMLQRHVKER</sequence>
<dbReference type="SMART" id="SM00343">
    <property type="entry name" value="ZnF_C2HC"/>
    <property type="match status" value="1"/>
</dbReference>
<dbReference type="InterPro" id="IPR036875">
    <property type="entry name" value="Znf_CCHC_sf"/>
</dbReference>
<dbReference type="SUPFAM" id="SSF57756">
    <property type="entry name" value="Retrovirus zinc finger-like domains"/>
    <property type="match status" value="1"/>
</dbReference>
<name>E2BNM2_HARSA</name>
<dbReference type="InterPro" id="IPR001878">
    <property type="entry name" value="Znf_CCHC"/>
</dbReference>
<evidence type="ECO:0000256" key="1">
    <source>
        <dbReference type="PROSITE-ProRule" id="PRU00047"/>
    </source>
</evidence>
<evidence type="ECO:0000313" key="3">
    <source>
        <dbReference type="EMBL" id="EFN82708.1"/>
    </source>
</evidence>
<evidence type="ECO:0000259" key="2">
    <source>
        <dbReference type="PROSITE" id="PS50158"/>
    </source>
</evidence>
<feature type="non-terminal residue" evidence="3">
    <location>
        <position position="1"/>
    </location>
</feature>
<protein>
    <submittedName>
        <fullName evidence="3">Uncharacterized 50 kDa protein in type I retrotransposable element R1DM</fullName>
    </submittedName>
</protein>
<reference evidence="3 4" key="1">
    <citation type="journal article" date="2010" name="Science">
        <title>Genomic comparison of the ants Camponotus floridanus and Harpegnathos saltator.</title>
        <authorList>
            <person name="Bonasio R."/>
            <person name="Zhang G."/>
            <person name="Ye C."/>
            <person name="Mutti N.S."/>
            <person name="Fang X."/>
            <person name="Qin N."/>
            <person name="Donahue G."/>
            <person name="Yang P."/>
            <person name="Li Q."/>
            <person name="Li C."/>
            <person name="Zhang P."/>
            <person name="Huang Z."/>
            <person name="Berger S.L."/>
            <person name="Reinberg D."/>
            <person name="Wang J."/>
            <person name="Liebig J."/>
        </authorList>
    </citation>
    <scope>NUCLEOTIDE SEQUENCE [LARGE SCALE GENOMIC DNA]</scope>
    <source>
        <strain evidence="3 4">R22 G/1</strain>
    </source>
</reference>
<organism evidence="4">
    <name type="scientific">Harpegnathos saltator</name>
    <name type="common">Jerdon's jumping ant</name>
    <dbReference type="NCBI Taxonomy" id="610380"/>
    <lineage>
        <taxon>Eukaryota</taxon>
        <taxon>Metazoa</taxon>
        <taxon>Ecdysozoa</taxon>
        <taxon>Arthropoda</taxon>
        <taxon>Hexapoda</taxon>
        <taxon>Insecta</taxon>
        <taxon>Pterygota</taxon>
        <taxon>Neoptera</taxon>
        <taxon>Endopterygota</taxon>
        <taxon>Hymenoptera</taxon>
        <taxon>Apocrita</taxon>
        <taxon>Aculeata</taxon>
        <taxon>Formicoidea</taxon>
        <taxon>Formicidae</taxon>
        <taxon>Ponerinae</taxon>
        <taxon>Ponerini</taxon>
        <taxon>Harpegnathos</taxon>
    </lineage>
</organism>
<keyword evidence="1" id="KW-0479">Metal-binding</keyword>
<dbReference type="GO" id="GO:0003676">
    <property type="term" value="F:nucleic acid binding"/>
    <property type="evidence" value="ECO:0007669"/>
    <property type="project" value="InterPro"/>
</dbReference>
<keyword evidence="4" id="KW-1185">Reference proteome</keyword>
<keyword evidence="1" id="KW-0863">Zinc-finger</keyword>